<organism evidence="2 3">
    <name type="scientific">Chryseosolibacter histidini</name>
    <dbReference type="NCBI Taxonomy" id="2782349"/>
    <lineage>
        <taxon>Bacteria</taxon>
        <taxon>Pseudomonadati</taxon>
        <taxon>Bacteroidota</taxon>
        <taxon>Cytophagia</taxon>
        <taxon>Cytophagales</taxon>
        <taxon>Chryseotaleaceae</taxon>
        <taxon>Chryseosolibacter</taxon>
    </lineage>
</organism>
<protein>
    <submittedName>
        <fullName evidence="2">Xanthine dehydrogenase family protein molybdopterin-binding subunit</fullName>
    </submittedName>
</protein>
<dbReference type="Pfam" id="PF20256">
    <property type="entry name" value="MoCoBD_2"/>
    <property type="match status" value="2"/>
</dbReference>
<dbReference type="PANTHER" id="PTHR47495">
    <property type="entry name" value="ALDEHYDE DEHYDROGENASE"/>
    <property type="match status" value="1"/>
</dbReference>
<dbReference type="EMBL" id="JAHESF010000010">
    <property type="protein sequence ID" value="MBT1697634.1"/>
    <property type="molecule type" value="Genomic_DNA"/>
</dbReference>
<dbReference type="InterPro" id="IPR006311">
    <property type="entry name" value="TAT_signal"/>
</dbReference>
<dbReference type="InterPro" id="IPR037165">
    <property type="entry name" value="AldOxase/xan_DH_Mopterin-bd_sf"/>
</dbReference>
<comment type="caution">
    <text evidence="2">The sequence shown here is derived from an EMBL/GenBank/DDBJ whole genome shotgun (WGS) entry which is preliminary data.</text>
</comment>
<dbReference type="InterPro" id="IPR046867">
    <property type="entry name" value="AldOxase/xan_DH_MoCoBD2"/>
</dbReference>
<dbReference type="PROSITE" id="PS51318">
    <property type="entry name" value="TAT"/>
    <property type="match status" value="1"/>
</dbReference>
<dbReference type="SUPFAM" id="SSF56003">
    <property type="entry name" value="Molybdenum cofactor-binding domain"/>
    <property type="match status" value="2"/>
</dbReference>
<proteinExistence type="predicted"/>
<dbReference type="InterPro" id="IPR052516">
    <property type="entry name" value="N-heterocyclic_Hydroxylase"/>
</dbReference>
<evidence type="ECO:0000313" key="3">
    <source>
        <dbReference type="Proteomes" id="UP001319200"/>
    </source>
</evidence>
<dbReference type="RefSeq" id="WP_254163505.1">
    <property type="nucleotide sequence ID" value="NZ_JAHESF010000010.1"/>
</dbReference>
<keyword evidence="3" id="KW-1185">Reference proteome</keyword>
<gene>
    <name evidence="2" type="ORF">KK083_12150</name>
</gene>
<dbReference type="InterPro" id="IPR012368">
    <property type="entry name" value="OxRdtase_Mopterin-bd_su_IorB"/>
</dbReference>
<sequence length="719" mass="78381">MRKSANINRRDFIRTGALAAGGLLISFSVPARGLRSLSDTPLAKVALNAFLHISEDNSIHIIISKVEIGQGVWTTLPMLIAEELDFDWSKIKVAHRPGGKGTDFAESVYALSTGGSDSTRSEFDRYRLAGATARTMLVSAAANRWNVAPEACRTENGYVISGDRKLSYGAIASDASKLPVPSVKLREPAQWKYIGKPQKRLDTPDKTSGKTKYGIDIQFPGLLTAVVAYPPVFGGKVKTLDAARAKVVQGVHDVLEIPAGVAVLADHYWAAKLGRDALQIEWDHGAVETVTTTALEGEYKRLSRTAGRITQHRGNVERALSQAVEVVEAEFTFPFLAHSPMEPLNCTVRITQDKCEVWAGTQSPLIHQAEVAVFLGLKPEQVEFNTPAIGGSFGRRGTFKDDWMMDAVHIAKASGRAVKLVWSREDDIRGGYYRPFYVHRAIIGIGSDGYPQSWRHHVVGQSLFGGTILENDIAPNGIDYSSVGGVHGSPYLTTIPDHSVELHTTKINVPVSAWRSVGHTHTCFVMESLIDELATLARKDPVDYRRTLLKDHPRHLAALNLAAEKAGWSNPMAAGRFRGVAVHEAMNSYVAQIVELSVVNKKIRLHRVVCAIDCGLAVNPDGVRAQMEGGIVYGLTAALYGEITLEQGKVTQSNFHNYRMLRINEMPQVEVHIVPSEGPMGGAGEPGVPPIAPALANALFAATGKRVRRLPVNLEKERE</sequence>
<dbReference type="AlphaFoldDB" id="A0AAP2DP15"/>
<name>A0AAP2DP15_9BACT</name>
<dbReference type="InterPro" id="IPR000674">
    <property type="entry name" value="Ald_Oxase/Xan_DH_a/b"/>
</dbReference>
<reference evidence="2 3" key="1">
    <citation type="submission" date="2021-05" db="EMBL/GenBank/DDBJ databases">
        <title>A Polyphasic approach of four new species of the genus Ohtaekwangia: Ohtaekwangia histidinii sp. nov., Ohtaekwangia cretensis sp. nov., Ohtaekwangia indiensis sp. nov., Ohtaekwangia reichenbachii sp. nov. from diverse environment.</title>
        <authorList>
            <person name="Octaviana S."/>
        </authorList>
    </citation>
    <scope>NUCLEOTIDE SEQUENCE [LARGE SCALE GENOMIC DNA]</scope>
    <source>
        <strain evidence="2 3">PWU4</strain>
    </source>
</reference>
<dbReference type="Proteomes" id="UP001319200">
    <property type="component" value="Unassembled WGS sequence"/>
</dbReference>
<dbReference type="GO" id="GO:0016491">
    <property type="term" value="F:oxidoreductase activity"/>
    <property type="evidence" value="ECO:0007669"/>
    <property type="project" value="InterPro"/>
</dbReference>
<feature type="domain" description="Aldehyde oxidase/xanthine dehydrogenase a/b hammerhead" evidence="1">
    <location>
        <begin position="208"/>
        <end position="286"/>
    </location>
</feature>
<dbReference type="SMART" id="SM01008">
    <property type="entry name" value="Ald_Xan_dh_C"/>
    <property type="match status" value="1"/>
</dbReference>
<dbReference type="Pfam" id="PF02738">
    <property type="entry name" value="MoCoBD_1"/>
    <property type="match status" value="1"/>
</dbReference>
<dbReference type="PIRSF" id="PIRSF036389">
    <property type="entry name" value="IOR_B"/>
    <property type="match status" value="1"/>
</dbReference>
<evidence type="ECO:0000313" key="2">
    <source>
        <dbReference type="EMBL" id="MBT1697634.1"/>
    </source>
</evidence>
<evidence type="ECO:0000259" key="1">
    <source>
        <dbReference type="SMART" id="SM01008"/>
    </source>
</evidence>
<dbReference type="Gene3D" id="3.90.1170.50">
    <property type="entry name" value="Aldehyde oxidase/xanthine dehydrogenase, a/b hammerhead"/>
    <property type="match status" value="1"/>
</dbReference>
<dbReference type="PANTHER" id="PTHR47495:SF2">
    <property type="entry name" value="ALDEHYDE DEHYDROGENASE"/>
    <property type="match status" value="1"/>
</dbReference>
<dbReference type="Gene3D" id="3.30.365.10">
    <property type="entry name" value="Aldehyde oxidase/xanthine dehydrogenase, molybdopterin binding domain"/>
    <property type="match status" value="4"/>
</dbReference>
<dbReference type="InterPro" id="IPR008274">
    <property type="entry name" value="AldOxase/xan_DH_MoCoBD1"/>
</dbReference>
<accession>A0AAP2DP15</accession>